<dbReference type="Proteomes" id="UP001140096">
    <property type="component" value="Unassembled WGS sequence"/>
</dbReference>
<comment type="caution">
    <text evidence="1">The sequence shown here is derived from an EMBL/GenBank/DDBJ whole genome shotgun (WGS) entry which is preliminary data.</text>
</comment>
<reference evidence="1" key="1">
    <citation type="submission" date="2022-07" db="EMBL/GenBank/DDBJ databases">
        <title>Phylogenomic reconstructions and comparative analyses of Kickxellomycotina fungi.</title>
        <authorList>
            <person name="Reynolds N.K."/>
            <person name="Stajich J.E."/>
            <person name="Barry K."/>
            <person name="Grigoriev I.V."/>
            <person name="Crous P."/>
            <person name="Smith M.E."/>
        </authorList>
    </citation>
    <scope>NUCLEOTIDE SEQUENCE</scope>
    <source>
        <strain evidence="1">CBS 102833</strain>
    </source>
</reference>
<feature type="non-terminal residue" evidence="1">
    <location>
        <position position="126"/>
    </location>
</feature>
<evidence type="ECO:0000313" key="1">
    <source>
        <dbReference type="EMBL" id="KAJ2806594.1"/>
    </source>
</evidence>
<proteinExistence type="predicted"/>
<accession>A0ACC1LDN6</accession>
<keyword evidence="2" id="KW-1185">Reference proteome</keyword>
<name>A0ACC1LDN6_9FUNG</name>
<evidence type="ECO:0000313" key="2">
    <source>
        <dbReference type="Proteomes" id="UP001140096"/>
    </source>
</evidence>
<dbReference type="EMBL" id="JANBUP010001314">
    <property type="protein sequence ID" value="KAJ2806594.1"/>
    <property type="molecule type" value="Genomic_DNA"/>
</dbReference>
<organism evidence="1 2">
    <name type="scientific">Coemansia furcata</name>
    <dbReference type="NCBI Taxonomy" id="417177"/>
    <lineage>
        <taxon>Eukaryota</taxon>
        <taxon>Fungi</taxon>
        <taxon>Fungi incertae sedis</taxon>
        <taxon>Zoopagomycota</taxon>
        <taxon>Kickxellomycotina</taxon>
        <taxon>Kickxellomycetes</taxon>
        <taxon>Kickxellales</taxon>
        <taxon>Kickxellaceae</taxon>
        <taxon>Coemansia</taxon>
    </lineage>
</organism>
<gene>
    <name evidence="1" type="ORF">H4S07_003771</name>
</gene>
<protein>
    <submittedName>
        <fullName evidence="1">Uncharacterized protein</fullName>
    </submittedName>
</protein>
<sequence>MCIVFWKLLDNSSYRLILAFNRDEYFSRPTLGFHHWPTEPAIFAPQDLLPPAPQRGTYLGAHGRRVAFLTNFREPQPPPNAKISRGPLVRDYLLSKQQSAFDYAQMVYEQGGDYAGFNLVLFDLDK</sequence>